<name>A0ABU2XUE8_9ACTN</name>
<dbReference type="EMBL" id="JAVRFD010000035">
    <property type="protein sequence ID" value="MDT0549548.1"/>
    <property type="molecule type" value="Genomic_DNA"/>
</dbReference>
<organism evidence="2 3">
    <name type="scientific">Streptomyces lonegramiae</name>
    <dbReference type="NCBI Taxonomy" id="3075524"/>
    <lineage>
        <taxon>Bacteria</taxon>
        <taxon>Bacillati</taxon>
        <taxon>Actinomycetota</taxon>
        <taxon>Actinomycetes</taxon>
        <taxon>Kitasatosporales</taxon>
        <taxon>Streptomycetaceae</taxon>
        <taxon>Streptomyces</taxon>
    </lineage>
</organism>
<keyword evidence="3" id="KW-1185">Reference proteome</keyword>
<dbReference type="RefSeq" id="WP_311730116.1">
    <property type="nucleotide sequence ID" value="NZ_JAVRFD010000035.1"/>
</dbReference>
<feature type="domain" description="Transposase IS204/IS1001/IS1096/IS1165 DDE" evidence="1">
    <location>
        <begin position="31"/>
        <end position="73"/>
    </location>
</feature>
<protein>
    <submittedName>
        <fullName evidence="2">Transposase</fullName>
    </submittedName>
</protein>
<evidence type="ECO:0000259" key="1">
    <source>
        <dbReference type="Pfam" id="PF01610"/>
    </source>
</evidence>
<gene>
    <name evidence="2" type="ORF">RND15_43870</name>
</gene>
<evidence type="ECO:0000313" key="3">
    <source>
        <dbReference type="Proteomes" id="UP001180754"/>
    </source>
</evidence>
<dbReference type="Pfam" id="PF01610">
    <property type="entry name" value="DDE_Tnp_ISL3"/>
    <property type="match status" value="1"/>
</dbReference>
<proteinExistence type="predicted"/>
<evidence type="ECO:0000313" key="2">
    <source>
        <dbReference type="EMBL" id="MDT0549548.1"/>
    </source>
</evidence>
<reference evidence="2" key="1">
    <citation type="submission" date="2024-05" db="EMBL/GenBank/DDBJ databases">
        <title>30 novel species of actinomycetes from the DSMZ collection.</title>
        <authorList>
            <person name="Nouioui I."/>
        </authorList>
    </citation>
    <scope>NUCLEOTIDE SEQUENCE</scope>
    <source>
        <strain evidence="2">DSM 41529</strain>
    </source>
</reference>
<dbReference type="InterPro" id="IPR002560">
    <property type="entry name" value="Transposase_DDE"/>
</dbReference>
<dbReference type="Proteomes" id="UP001180754">
    <property type="component" value="Unassembled WGS sequence"/>
</dbReference>
<sequence length="89" mass="10026">MTCSHAPAPPTQHRAGHLRWMFLTWCADCDWPEIQAFVATGHGNAKSEGINRMIKLAARAAHGFRNSTNQRLRTRCVTIRRARGHLHPA</sequence>
<accession>A0ABU2XUE8</accession>
<comment type="caution">
    <text evidence="2">The sequence shown here is derived from an EMBL/GenBank/DDBJ whole genome shotgun (WGS) entry which is preliminary data.</text>
</comment>